<name>A0A1E5WCF4_9POAL</name>
<dbReference type="Proteomes" id="UP000095767">
    <property type="component" value="Unassembled WGS sequence"/>
</dbReference>
<comment type="caution">
    <text evidence="1">The sequence shown here is derived from an EMBL/GenBank/DDBJ whole genome shotgun (WGS) entry which is preliminary data.</text>
</comment>
<protein>
    <submittedName>
        <fullName evidence="1">Uncharacterized protein</fullName>
    </submittedName>
</protein>
<reference evidence="1 2" key="1">
    <citation type="submission" date="2016-09" db="EMBL/GenBank/DDBJ databases">
        <title>The draft genome of Dichanthelium oligosanthes: A C3 panicoid grass species.</title>
        <authorList>
            <person name="Studer A.J."/>
            <person name="Schnable J.C."/>
            <person name="Brutnell T.P."/>
        </authorList>
    </citation>
    <scope>NUCLEOTIDE SEQUENCE [LARGE SCALE GENOMIC DNA]</scope>
    <source>
        <strain evidence="2">cv. Kellogg 1175</strain>
        <tissue evidence="1">Leaf</tissue>
    </source>
</reference>
<evidence type="ECO:0000313" key="1">
    <source>
        <dbReference type="EMBL" id="OEL35051.1"/>
    </source>
</evidence>
<proteinExistence type="predicted"/>
<sequence>MVSKLTAFVRELREYDPSYKLEGCIQVLDEGLGGAKASLAKLGRISTIGDDELVPGDPDLRYVWNWLGSLITNFPECWDHGLKFTMDDVRSASAAYSLYAASAILFKPRPNWTPASPDGT</sequence>
<dbReference type="EMBL" id="LWDX02013422">
    <property type="protein sequence ID" value="OEL35051.1"/>
    <property type="molecule type" value="Genomic_DNA"/>
</dbReference>
<dbReference type="OrthoDB" id="10571130at2759"/>
<dbReference type="AlphaFoldDB" id="A0A1E5WCF4"/>
<evidence type="ECO:0000313" key="2">
    <source>
        <dbReference type="Proteomes" id="UP000095767"/>
    </source>
</evidence>
<accession>A0A1E5WCF4</accession>
<keyword evidence="2" id="KW-1185">Reference proteome</keyword>
<gene>
    <name evidence="1" type="ORF">BAE44_0003930</name>
</gene>
<organism evidence="1 2">
    <name type="scientific">Dichanthelium oligosanthes</name>
    <dbReference type="NCBI Taxonomy" id="888268"/>
    <lineage>
        <taxon>Eukaryota</taxon>
        <taxon>Viridiplantae</taxon>
        <taxon>Streptophyta</taxon>
        <taxon>Embryophyta</taxon>
        <taxon>Tracheophyta</taxon>
        <taxon>Spermatophyta</taxon>
        <taxon>Magnoliopsida</taxon>
        <taxon>Liliopsida</taxon>
        <taxon>Poales</taxon>
        <taxon>Poaceae</taxon>
        <taxon>PACMAD clade</taxon>
        <taxon>Panicoideae</taxon>
        <taxon>Panicodae</taxon>
        <taxon>Paniceae</taxon>
        <taxon>Dichantheliinae</taxon>
        <taxon>Dichanthelium</taxon>
    </lineage>
</organism>